<dbReference type="PANTHER" id="PTHR44591:SF3">
    <property type="entry name" value="RESPONSE REGULATORY DOMAIN-CONTAINING PROTEIN"/>
    <property type="match status" value="1"/>
</dbReference>
<keyword evidence="2" id="KW-0805">Transcription regulation</keyword>
<protein>
    <recommendedName>
        <fullName evidence="5">Response regulatory domain-containing protein</fullName>
    </recommendedName>
</protein>
<dbReference type="PROSITE" id="PS50110">
    <property type="entry name" value="RESPONSE_REGULATORY"/>
    <property type="match status" value="1"/>
</dbReference>
<evidence type="ECO:0000313" key="7">
    <source>
        <dbReference type="Proteomes" id="UP000052167"/>
    </source>
</evidence>
<evidence type="ECO:0000256" key="3">
    <source>
        <dbReference type="ARBA" id="ARBA00023163"/>
    </source>
</evidence>
<evidence type="ECO:0000259" key="5">
    <source>
        <dbReference type="PROSITE" id="PS50110"/>
    </source>
</evidence>
<dbReference type="SMART" id="SM00448">
    <property type="entry name" value="REC"/>
    <property type="match status" value="1"/>
</dbReference>
<keyword evidence="3" id="KW-0804">Transcription</keyword>
<dbReference type="Gene3D" id="3.40.50.2300">
    <property type="match status" value="1"/>
</dbReference>
<dbReference type="AlphaFoldDB" id="A0A922NY54"/>
<feature type="domain" description="Response regulatory" evidence="5">
    <location>
        <begin position="1"/>
        <end position="112"/>
    </location>
</feature>
<dbReference type="Pfam" id="PF00072">
    <property type="entry name" value="Response_reg"/>
    <property type="match status" value="1"/>
</dbReference>
<feature type="modified residue" description="4-aspartylphosphate" evidence="4">
    <location>
        <position position="49"/>
    </location>
</feature>
<dbReference type="InterPro" id="IPR001789">
    <property type="entry name" value="Sig_transdc_resp-reg_receiver"/>
</dbReference>
<dbReference type="PANTHER" id="PTHR44591">
    <property type="entry name" value="STRESS RESPONSE REGULATOR PROTEIN 1"/>
    <property type="match status" value="1"/>
</dbReference>
<comment type="caution">
    <text evidence="6">The sequence shown here is derived from an EMBL/GenBank/DDBJ whole genome shotgun (WGS) entry which is preliminary data.</text>
</comment>
<dbReference type="InterPro" id="IPR011006">
    <property type="entry name" value="CheY-like_superfamily"/>
</dbReference>
<dbReference type="SUPFAM" id="SSF52172">
    <property type="entry name" value="CheY-like"/>
    <property type="match status" value="1"/>
</dbReference>
<evidence type="ECO:0000256" key="2">
    <source>
        <dbReference type="ARBA" id="ARBA00023015"/>
    </source>
</evidence>
<organism evidence="6 7">
    <name type="scientific">Pseudorhizobium pelagicum</name>
    <dbReference type="NCBI Taxonomy" id="1509405"/>
    <lineage>
        <taxon>Bacteria</taxon>
        <taxon>Pseudomonadati</taxon>
        <taxon>Pseudomonadota</taxon>
        <taxon>Alphaproteobacteria</taxon>
        <taxon>Hyphomicrobiales</taxon>
        <taxon>Rhizobiaceae</taxon>
        <taxon>Rhizobium/Agrobacterium group</taxon>
        <taxon>Pseudorhizobium</taxon>
    </lineage>
</organism>
<reference evidence="6 7" key="1">
    <citation type="submission" date="2014-06" db="EMBL/GenBank/DDBJ databases">
        <title>Rhizobium pelagicum/R2-400B4.</title>
        <authorList>
            <person name="Kimes N.E."/>
            <person name="Lopez-Perez M."/>
        </authorList>
    </citation>
    <scope>NUCLEOTIDE SEQUENCE [LARGE SCALE GENOMIC DNA]</scope>
    <source>
        <strain evidence="6 7">R2-400B4</strain>
    </source>
</reference>
<evidence type="ECO:0000256" key="1">
    <source>
        <dbReference type="ARBA" id="ARBA00022553"/>
    </source>
</evidence>
<keyword evidence="1 4" id="KW-0597">Phosphoprotein</keyword>
<sequence>MIVEDEPLIRMDVAEYVNETGFSALEAAAGDEALAILSARTDIDVVFTDVNMPGEIGGMELARRIADRWPQIGVIITSGMVRPRSADLSPRWLFFSKPYDLEHVVNSMRRLAA</sequence>
<gene>
    <name evidence="6" type="ORF">GV68_17755</name>
</gene>
<proteinExistence type="predicted"/>
<keyword evidence="7" id="KW-1185">Reference proteome</keyword>
<evidence type="ECO:0000256" key="4">
    <source>
        <dbReference type="PROSITE-ProRule" id="PRU00169"/>
    </source>
</evidence>
<dbReference type="Proteomes" id="UP000052167">
    <property type="component" value="Unassembled WGS sequence"/>
</dbReference>
<dbReference type="GO" id="GO:0000160">
    <property type="term" value="P:phosphorelay signal transduction system"/>
    <property type="evidence" value="ECO:0007669"/>
    <property type="project" value="InterPro"/>
</dbReference>
<dbReference type="InterPro" id="IPR050595">
    <property type="entry name" value="Bact_response_regulator"/>
</dbReference>
<dbReference type="EMBL" id="JOKJ01000037">
    <property type="protein sequence ID" value="KEQ03128.1"/>
    <property type="molecule type" value="Genomic_DNA"/>
</dbReference>
<evidence type="ECO:0000313" key="6">
    <source>
        <dbReference type="EMBL" id="KEQ03128.1"/>
    </source>
</evidence>
<accession>A0A922NY54</accession>
<name>A0A922NY54_9HYPH</name>